<protein>
    <recommendedName>
        <fullName evidence="3">DUF218 domain-containing protein</fullName>
    </recommendedName>
</protein>
<dbReference type="AlphaFoldDB" id="A0A9Q3JP34"/>
<feature type="non-terminal residue" evidence="1">
    <location>
        <position position="1"/>
    </location>
</feature>
<accession>A0A9Q3JP34</accession>
<dbReference type="InterPro" id="IPR055323">
    <property type="entry name" value="C57A10.07/YOR238W"/>
</dbReference>
<name>A0A9Q3JP34_9BASI</name>
<organism evidence="1 2">
    <name type="scientific">Austropuccinia psidii MF-1</name>
    <dbReference type="NCBI Taxonomy" id="1389203"/>
    <lineage>
        <taxon>Eukaryota</taxon>
        <taxon>Fungi</taxon>
        <taxon>Dikarya</taxon>
        <taxon>Basidiomycota</taxon>
        <taxon>Pucciniomycotina</taxon>
        <taxon>Pucciniomycetes</taxon>
        <taxon>Pucciniales</taxon>
        <taxon>Sphaerophragmiaceae</taxon>
        <taxon>Austropuccinia</taxon>
    </lineage>
</organism>
<evidence type="ECO:0008006" key="3">
    <source>
        <dbReference type="Google" id="ProtNLM"/>
    </source>
</evidence>
<dbReference type="PANTHER" id="PTHR28110">
    <property type="entry name" value="TRANSMEMBRANE PROTEIN"/>
    <property type="match status" value="1"/>
</dbReference>
<evidence type="ECO:0000313" key="1">
    <source>
        <dbReference type="EMBL" id="MBW0565217.1"/>
    </source>
</evidence>
<gene>
    <name evidence="1" type="ORF">O181_104932</name>
</gene>
<dbReference type="PANTHER" id="PTHR28110:SF1">
    <property type="entry name" value="TRANSMEMBRANE PROTEIN"/>
    <property type="match status" value="1"/>
</dbReference>
<proteinExistence type="predicted"/>
<dbReference type="Proteomes" id="UP000765509">
    <property type="component" value="Unassembled WGS sequence"/>
</dbReference>
<dbReference type="OrthoDB" id="4347at2759"/>
<keyword evidence="2" id="KW-1185">Reference proteome</keyword>
<dbReference type="GO" id="GO:0005737">
    <property type="term" value="C:cytoplasm"/>
    <property type="evidence" value="ECO:0007669"/>
    <property type="project" value="TreeGrafter"/>
</dbReference>
<sequence>NSSSYLFSQISPNHPFPPPSFSPNHLIILPGHAIYLGDQSNHQNLFNSSNWVLEPYQEINSNNSIATFLNHIQIANQLAQNDQNSLLIYSGGQTRSKSNQLTEATSYLRLAQQLNLHLLLNHKSLQMTTEDYALDSWTNLIYSIARFNEYTGQYPQKITIVGHAVKASRFINIHRKALRWPKEKFNYIGLDPIIHSKSSNKINLLHQSNQISQGEKKVYLNFEIDLYGCHGELLEKRKNRNPFRRFHPYRDSCPEIKGLLDWCPINGIDPYPAQLPWSNLI</sequence>
<evidence type="ECO:0000313" key="2">
    <source>
        <dbReference type="Proteomes" id="UP000765509"/>
    </source>
</evidence>
<comment type="caution">
    <text evidence="1">The sequence shown here is derived from an EMBL/GenBank/DDBJ whole genome shotgun (WGS) entry which is preliminary data.</text>
</comment>
<reference evidence="1" key="1">
    <citation type="submission" date="2021-03" db="EMBL/GenBank/DDBJ databases">
        <title>Draft genome sequence of rust myrtle Austropuccinia psidii MF-1, a brazilian biotype.</title>
        <authorList>
            <person name="Quecine M.C."/>
            <person name="Pachon D.M.R."/>
            <person name="Bonatelli M.L."/>
            <person name="Correr F.H."/>
            <person name="Franceschini L.M."/>
            <person name="Leite T.F."/>
            <person name="Margarido G.R.A."/>
            <person name="Almeida C.A."/>
            <person name="Ferrarezi J.A."/>
            <person name="Labate C.A."/>
        </authorList>
    </citation>
    <scope>NUCLEOTIDE SEQUENCE</scope>
    <source>
        <strain evidence="1">MF-1</strain>
    </source>
</reference>
<dbReference type="EMBL" id="AVOT02077064">
    <property type="protein sequence ID" value="MBW0565217.1"/>
    <property type="molecule type" value="Genomic_DNA"/>
</dbReference>